<evidence type="ECO:0008006" key="4">
    <source>
        <dbReference type="Google" id="ProtNLM"/>
    </source>
</evidence>
<dbReference type="InterPro" id="IPR011990">
    <property type="entry name" value="TPR-like_helical_dom_sf"/>
</dbReference>
<feature type="signal peptide" evidence="1">
    <location>
        <begin position="1"/>
        <end position="27"/>
    </location>
</feature>
<dbReference type="SUPFAM" id="SSF48452">
    <property type="entry name" value="TPR-like"/>
    <property type="match status" value="1"/>
</dbReference>
<gene>
    <name evidence="2" type="ORF">GV829_12240</name>
</gene>
<evidence type="ECO:0000313" key="3">
    <source>
        <dbReference type="Proteomes" id="UP000503018"/>
    </source>
</evidence>
<dbReference type="Gene3D" id="1.25.40.10">
    <property type="entry name" value="Tetratricopeptide repeat domain"/>
    <property type="match status" value="1"/>
</dbReference>
<evidence type="ECO:0000313" key="2">
    <source>
        <dbReference type="EMBL" id="QJQ33115.1"/>
    </source>
</evidence>
<keyword evidence="3" id="KW-1185">Reference proteome</keyword>
<evidence type="ECO:0000256" key="1">
    <source>
        <dbReference type="SAM" id="SignalP"/>
    </source>
</evidence>
<reference evidence="2 3" key="1">
    <citation type="submission" date="2020-01" db="EMBL/GenBank/DDBJ databases">
        <title>Sphingomonas sp. strain CSW-10.</title>
        <authorList>
            <person name="Chen W.-M."/>
        </authorList>
    </citation>
    <scope>NUCLEOTIDE SEQUENCE [LARGE SCALE GENOMIC DNA]</scope>
    <source>
        <strain evidence="2 3">CSW-10</strain>
    </source>
</reference>
<keyword evidence="1" id="KW-0732">Signal</keyword>
<accession>A0A6M4AVI4</accession>
<dbReference type="KEGG" id="slan:GV829_12240"/>
<proteinExistence type="predicted"/>
<name>A0A6M4AVI4_9SPHN</name>
<dbReference type="EMBL" id="CP053015">
    <property type="protein sequence ID" value="QJQ33115.1"/>
    <property type="molecule type" value="Genomic_DNA"/>
</dbReference>
<dbReference type="AlphaFoldDB" id="A0A6M4AVI4"/>
<protein>
    <recommendedName>
        <fullName evidence="4">Tetratricopeptide repeat protein</fullName>
    </recommendedName>
</protein>
<organism evidence="2 3">
    <name type="scientific">Sphingomonas lacunae</name>
    <dbReference type="NCBI Taxonomy" id="2698828"/>
    <lineage>
        <taxon>Bacteria</taxon>
        <taxon>Pseudomonadati</taxon>
        <taxon>Pseudomonadota</taxon>
        <taxon>Alphaproteobacteria</taxon>
        <taxon>Sphingomonadales</taxon>
        <taxon>Sphingomonadaceae</taxon>
        <taxon>Sphingomonas</taxon>
    </lineage>
</organism>
<sequence length="436" mass="45706">MRKVAKLVAALTITASLAGLASTSADAQRRNRGGEPAAPAAPTVSRAFGTAFAPVNTAIVAQDWATADATLPALKAAAATPYEQFLAAQTEFRIASGTRNAARQLVSIDAMIDSNGAPEADRPRLLVAGGQLAYNSGDYAKATSRLAQAVALGNATIETQTLHIDAMFRSGQTSEGLAAGAALIAAEKAAGRPAPETIYSLMARSLQEADRDADLSALLLDRMEAWPTAFNYRTAALVYLRVVPAENRNLNIDTLRFVIAGEAANDRRIYLEHVQNLAEEGLPFEALEVIRAARASGAVAATDATFNSIADTQEPKLAEDRSSLPGLERRALASPEARLATVAGDANLGYHNNARAEELYTAALTKNGADADLLHTRIGIARYQAGNHAGAIESFQRVQSALRSPLARMWITLTRAKMAAAAPAAPAAAEPTPAAS</sequence>
<dbReference type="RefSeq" id="WP_169947056.1">
    <property type="nucleotide sequence ID" value="NZ_CP053015.1"/>
</dbReference>
<dbReference type="Proteomes" id="UP000503018">
    <property type="component" value="Chromosome"/>
</dbReference>
<feature type="chain" id="PRO_5026891379" description="Tetratricopeptide repeat protein" evidence="1">
    <location>
        <begin position="28"/>
        <end position="436"/>
    </location>
</feature>